<dbReference type="PANTHER" id="PTHR30341:SF0">
    <property type="entry name" value="NA(+)_H(+) ANTIPORTER NHAA"/>
    <property type="match status" value="1"/>
</dbReference>
<proteinExistence type="inferred from homology"/>
<dbReference type="Pfam" id="PF06965">
    <property type="entry name" value="Na_H_antiport_1"/>
    <property type="match status" value="1"/>
</dbReference>
<dbReference type="InterPro" id="IPR023171">
    <property type="entry name" value="Na/H_antiporter_dom_sf"/>
</dbReference>
<dbReference type="Gene3D" id="1.20.1530.10">
    <property type="entry name" value="Na+/H+ antiporter like domain"/>
    <property type="match status" value="1"/>
</dbReference>
<protein>
    <recommendedName>
        <fullName evidence="7">Na(+)/H(+) antiporter NhaA</fullName>
    </recommendedName>
    <alternativeName>
        <fullName evidence="7">Sodium/proton antiporter NhaA</fullName>
    </alternativeName>
</protein>
<sequence>MQDHQPISSIPILQKTTDSFFSLCERVRSIEAVGGMVLLIFATIAMFWANSQYADSYQNFLHSEISLNIAGWVFSADMHFIINDILMTVFFLVVGLEVRREIHEGALADLRVAFLPIMAAFGGVLVPALIYWAISSPNISQGWAIPTATDIAFAVGVLALLGKSVPSSVRIFLLTLAIIDDIVAVLIIALFYSGGLDVFGLGYFVAGVAIIILLQKMGIFSIFPYVFPSILIWYGLLKVGVHPSLAGVLIGLMTPVFSRPHNLSPLQQIENALNEYKHADTCDLQQSITKLKLAQRELINPTERVSYLFSPWVAFLIMPLFALANAGVDIGNVDLGVIGSMNAMIAIAIALVVGKPLGIFLTTWFFIFIGLGRVPAGFNYRWLFLISCLAGIGFTMSIFIANLAFTDAILLSSAKIGILIGSSIAAILGLVIGLWVIYSMKNRGC</sequence>
<feature type="transmembrane region" description="Helical" evidence="7">
    <location>
        <begin position="173"/>
        <end position="192"/>
    </location>
</feature>
<organism evidence="8 9">
    <name type="scientific">Acinetobacter portensis</name>
    <dbReference type="NCBI Taxonomy" id="1839785"/>
    <lineage>
        <taxon>Bacteria</taxon>
        <taxon>Pseudomonadati</taxon>
        <taxon>Pseudomonadota</taxon>
        <taxon>Gammaproteobacteria</taxon>
        <taxon>Moraxellales</taxon>
        <taxon>Moraxellaceae</taxon>
        <taxon>Acinetobacter</taxon>
    </lineage>
</organism>
<feature type="transmembrane region" description="Helical" evidence="7">
    <location>
        <begin position="305"/>
        <end position="324"/>
    </location>
</feature>
<comment type="function">
    <text evidence="7">Na(+)/H(+) antiporter that extrudes sodium in exchange for external protons.</text>
</comment>
<keyword evidence="7" id="KW-0050">Antiport</keyword>
<keyword evidence="7" id="KW-0915">Sodium</keyword>
<feature type="transmembrane region" description="Helical" evidence="7">
    <location>
        <begin position="382"/>
        <end position="404"/>
    </location>
</feature>
<evidence type="ECO:0000256" key="7">
    <source>
        <dbReference type="HAMAP-Rule" id="MF_01844"/>
    </source>
</evidence>
<dbReference type="InterPro" id="IPR004670">
    <property type="entry name" value="NhaA"/>
</dbReference>
<evidence type="ECO:0000256" key="2">
    <source>
        <dbReference type="ARBA" id="ARBA00022475"/>
    </source>
</evidence>
<evidence type="ECO:0000256" key="3">
    <source>
        <dbReference type="ARBA" id="ARBA00022692"/>
    </source>
</evidence>
<name>A0ABY4JWF2_9GAMM</name>
<feature type="transmembrane region" description="Helical" evidence="7">
    <location>
        <begin position="69"/>
        <end position="98"/>
    </location>
</feature>
<dbReference type="PANTHER" id="PTHR30341">
    <property type="entry name" value="SODIUM ION/PROTON ANTIPORTER NHAA-RELATED"/>
    <property type="match status" value="1"/>
</dbReference>
<reference evidence="8 9" key="1">
    <citation type="submission" date="2022-04" db="EMBL/GenBank/DDBJ databases">
        <title>Occurrence of NDM-1-producing Shewanella putrefaciens and Acinetobacter portensis in a dairy farm from China.</title>
        <authorList>
            <person name="Li R."/>
            <person name="Zhang L."/>
        </authorList>
    </citation>
    <scope>NUCLEOTIDE SEQUENCE [LARGE SCALE GENOMIC DNA]</scope>
    <source>
        <strain evidence="8 9">JNE5</strain>
    </source>
</reference>
<gene>
    <name evidence="7 8" type="primary">nhaA</name>
    <name evidence="8" type="ORF">MZO21_09410</name>
</gene>
<keyword evidence="4 7" id="KW-1133">Transmembrane helix</keyword>
<feature type="transmembrane region" description="Helical" evidence="7">
    <location>
        <begin position="110"/>
        <end position="134"/>
    </location>
</feature>
<comment type="catalytic activity">
    <reaction evidence="7">
        <text>Na(+)(in) + 2 H(+)(out) = Na(+)(out) + 2 H(+)(in)</text>
        <dbReference type="Rhea" id="RHEA:29251"/>
        <dbReference type="ChEBI" id="CHEBI:15378"/>
        <dbReference type="ChEBI" id="CHEBI:29101"/>
    </reaction>
</comment>
<keyword evidence="2 7" id="KW-1003">Cell membrane</keyword>
<comment type="similarity">
    <text evidence="7">Belongs to the NhaA Na(+)/H(+) (TC 2.A.33) antiporter family.</text>
</comment>
<feature type="transmembrane region" description="Helical" evidence="7">
    <location>
        <begin position="344"/>
        <end position="370"/>
    </location>
</feature>
<dbReference type="RefSeq" id="WP_248102220.1">
    <property type="nucleotide sequence ID" value="NZ_CP096120.1"/>
</dbReference>
<dbReference type="EMBL" id="CP096120">
    <property type="protein sequence ID" value="UPO22693.1"/>
    <property type="molecule type" value="Genomic_DNA"/>
</dbReference>
<keyword evidence="3 7" id="KW-0812">Transmembrane</keyword>
<keyword evidence="7" id="KW-0813">Transport</keyword>
<feature type="transmembrane region" description="Helical" evidence="7">
    <location>
        <begin position="416"/>
        <end position="438"/>
    </location>
</feature>
<dbReference type="NCBIfam" id="TIGR00773">
    <property type="entry name" value="NhaA"/>
    <property type="match status" value="1"/>
</dbReference>
<accession>A0ABY4JWF2</accession>
<comment type="subcellular location">
    <subcellularLocation>
        <location evidence="1">Cell inner membrane</location>
        <topology evidence="1">Multi-pass membrane protein</topology>
    </subcellularLocation>
    <subcellularLocation>
        <location evidence="7">Cell membrane</location>
        <topology evidence="7">Multi-pass membrane protein</topology>
    </subcellularLocation>
</comment>
<keyword evidence="6 7" id="KW-0739">Sodium transport</keyword>
<evidence type="ECO:0000313" key="8">
    <source>
        <dbReference type="EMBL" id="UPO22693.1"/>
    </source>
</evidence>
<keyword evidence="7" id="KW-0406">Ion transport</keyword>
<feature type="transmembrane region" description="Helical" evidence="7">
    <location>
        <begin position="198"/>
        <end position="214"/>
    </location>
</feature>
<evidence type="ECO:0000256" key="5">
    <source>
        <dbReference type="ARBA" id="ARBA00023136"/>
    </source>
</evidence>
<keyword evidence="5 7" id="KW-0472">Membrane</keyword>
<evidence type="ECO:0000256" key="1">
    <source>
        <dbReference type="ARBA" id="ARBA00004429"/>
    </source>
</evidence>
<evidence type="ECO:0000256" key="6">
    <source>
        <dbReference type="ARBA" id="ARBA00023201"/>
    </source>
</evidence>
<dbReference type="HAMAP" id="MF_01844">
    <property type="entry name" value="NhaA"/>
    <property type="match status" value="1"/>
</dbReference>
<feature type="transmembrane region" description="Helical" evidence="7">
    <location>
        <begin position="30"/>
        <end position="49"/>
    </location>
</feature>
<dbReference type="Proteomes" id="UP000831422">
    <property type="component" value="Chromosome"/>
</dbReference>
<evidence type="ECO:0000313" key="9">
    <source>
        <dbReference type="Proteomes" id="UP000831422"/>
    </source>
</evidence>
<evidence type="ECO:0000256" key="4">
    <source>
        <dbReference type="ARBA" id="ARBA00022989"/>
    </source>
</evidence>
<keyword evidence="9" id="KW-1185">Reference proteome</keyword>